<dbReference type="Pfam" id="PF03466">
    <property type="entry name" value="LysR_substrate"/>
    <property type="match status" value="1"/>
</dbReference>
<dbReference type="Proteomes" id="UP000247612">
    <property type="component" value="Unassembled WGS sequence"/>
</dbReference>
<dbReference type="Gene3D" id="1.10.10.10">
    <property type="entry name" value="Winged helix-like DNA-binding domain superfamily/Winged helix DNA-binding domain"/>
    <property type="match status" value="1"/>
</dbReference>
<evidence type="ECO:0000256" key="2">
    <source>
        <dbReference type="ARBA" id="ARBA00023015"/>
    </source>
</evidence>
<feature type="domain" description="HTH lysR-type" evidence="5">
    <location>
        <begin position="1"/>
        <end position="58"/>
    </location>
</feature>
<dbReference type="STRING" id="1034346.GCA_000313565_00982"/>
<evidence type="ECO:0000256" key="3">
    <source>
        <dbReference type="ARBA" id="ARBA00023125"/>
    </source>
</evidence>
<accession>A0A318KI76</accession>
<dbReference type="PROSITE" id="PS50931">
    <property type="entry name" value="HTH_LYSR"/>
    <property type="match status" value="1"/>
</dbReference>
<evidence type="ECO:0000259" key="5">
    <source>
        <dbReference type="PROSITE" id="PS50931"/>
    </source>
</evidence>
<dbReference type="EMBL" id="QJKH01000012">
    <property type="protein sequence ID" value="PXX77160.1"/>
    <property type="molecule type" value="Genomic_DNA"/>
</dbReference>
<dbReference type="AlphaFoldDB" id="A0A318KI76"/>
<dbReference type="GO" id="GO:0000976">
    <property type="term" value="F:transcription cis-regulatory region binding"/>
    <property type="evidence" value="ECO:0007669"/>
    <property type="project" value="TreeGrafter"/>
</dbReference>
<dbReference type="InterPro" id="IPR005119">
    <property type="entry name" value="LysR_subst-bd"/>
</dbReference>
<dbReference type="Gene3D" id="3.40.190.10">
    <property type="entry name" value="Periplasmic binding protein-like II"/>
    <property type="match status" value="2"/>
</dbReference>
<evidence type="ECO:0000313" key="6">
    <source>
        <dbReference type="EMBL" id="PXX77160.1"/>
    </source>
</evidence>
<comment type="similarity">
    <text evidence="1">Belongs to the LysR transcriptional regulatory family.</text>
</comment>
<dbReference type="InterPro" id="IPR000847">
    <property type="entry name" value="LysR_HTH_N"/>
</dbReference>
<dbReference type="SUPFAM" id="SSF53850">
    <property type="entry name" value="Periplasmic binding protein-like II"/>
    <property type="match status" value="1"/>
</dbReference>
<organism evidence="6 7">
    <name type="scientific">Dielma fastidiosa</name>
    <dbReference type="NCBI Taxonomy" id="1034346"/>
    <lineage>
        <taxon>Bacteria</taxon>
        <taxon>Bacillati</taxon>
        <taxon>Bacillota</taxon>
        <taxon>Erysipelotrichia</taxon>
        <taxon>Erysipelotrichales</taxon>
        <taxon>Erysipelotrichaceae</taxon>
        <taxon>Dielma</taxon>
    </lineage>
</organism>
<gene>
    <name evidence="6" type="ORF">DES51_112100</name>
</gene>
<dbReference type="InterPro" id="IPR036388">
    <property type="entry name" value="WH-like_DNA-bd_sf"/>
</dbReference>
<evidence type="ECO:0000256" key="4">
    <source>
        <dbReference type="ARBA" id="ARBA00023163"/>
    </source>
</evidence>
<sequence length="290" mass="33095">MLDVKVETFLVVCETMNYTKAAQLLHITQPAVSQHIRALEAQVGTRLISYEGKQLILSEAGMMFRQAATTMRHDAQKLIEMIHQQTSKRVLHFGATLTIGEYIMPKVLLKVLEREPDAEIRMFVTNTAKLIQMLDDGDIDFAIVEGFFAKSSYDSIVYSCERFLPVCAYDTQCSAKSMADLLNERLLVREAGSGTREMLERKLKEKNLTLNDFSHKVEIGNLNTIKKMVCAGAGISFFYQPVVQQELDQGILREITLNDFSATHEFNFIWRKNSIYKDIYHEIYTMLGKA</sequence>
<dbReference type="SUPFAM" id="SSF46785">
    <property type="entry name" value="Winged helix' DNA-binding domain"/>
    <property type="match status" value="1"/>
</dbReference>
<evidence type="ECO:0000256" key="1">
    <source>
        <dbReference type="ARBA" id="ARBA00009437"/>
    </source>
</evidence>
<dbReference type="PANTHER" id="PTHR30126">
    <property type="entry name" value="HTH-TYPE TRANSCRIPTIONAL REGULATOR"/>
    <property type="match status" value="1"/>
</dbReference>
<comment type="caution">
    <text evidence="6">The sequence shown here is derived from an EMBL/GenBank/DDBJ whole genome shotgun (WGS) entry which is preliminary data.</text>
</comment>
<dbReference type="PRINTS" id="PR00039">
    <property type="entry name" value="HTHLYSR"/>
</dbReference>
<dbReference type="RefSeq" id="WP_022937296.1">
    <property type="nucleotide sequence ID" value="NZ_CABKRQ010000002.1"/>
</dbReference>
<dbReference type="GO" id="GO:0003700">
    <property type="term" value="F:DNA-binding transcription factor activity"/>
    <property type="evidence" value="ECO:0007669"/>
    <property type="project" value="InterPro"/>
</dbReference>
<protein>
    <submittedName>
        <fullName evidence="6">DNA-binding transcriptional LysR family regulator</fullName>
    </submittedName>
</protein>
<reference evidence="6 7" key="1">
    <citation type="submission" date="2018-05" db="EMBL/GenBank/DDBJ databases">
        <title>Genomic Encyclopedia of Type Strains, Phase IV (KMG-IV): sequencing the most valuable type-strain genomes for metagenomic binning, comparative biology and taxonomic classification.</title>
        <authorList>
            <person name="Goeker M."/>
        </authorList>
    </citation>
    <scope>NUCLEOTIDE SEQUENCE [LARGE SCALE GENOMIC DNA]</scope>
    <source>
        <strain evidence="6 7">JC118</strain>
    </source>
</reference>
<dbReference type="OrthoDB" id="9785745at2"/>
<dbReference type="InterPro" id="IPR036390">
    <property type="entry name" value="WH_DNA-bd_sf"/>
</dbReference>
<evidence type="ECO:0000313" key="7">
    <source>
        <dbReference type="Proteomes" id="UP000247612"/>
    </source>
</evidence>
<keyword evidence="2" id="KW-0805">Transcription regulation</keyword>
<proteinExistence type="inferred from homology"/>
<dbReference type="PANTHER" id="PTHR30126:SF91">
    <property type="entry name" value="LYSR FAMILY TRANSCRIPTIONAL REGULATOR"/>
    <property type="match status" value="1"/>
</dbReference>
<name>A0A318KI76_9FIRM</name>
<dbReference type="Pfam" id="PF00126">
    <property type="entry name" value="HTH_1"/>
    <property type="match status" value="1"/>
</dbReference>
<keyword evidence="3 6" id="KW-0238">DNA-binding</keyword>
<keyword evidence="4" id="KW-0804">Transcription</keyword>
<keyword evidence="7" id="KW-1185">Reference proteome</keyword>